<dbReference type="PANTHER" id="PTHR10572">
    <property type="entry name" value="3-HYDROXY-3-METHYLGLUTARYL-COENZYME A REDUCTASE"/>
    <property type="match status" value="1"/>
</dbReference>
<evidence type="ECO:0000313" key="6">
    <source>
        <dbReference type="EMBL" id="QLJ53323.1"/>
    </source>
</evidence>
<proteinExistence type="inferred from homology"/>
<dbReference type="SUPFAM" id="SSF55035">
    <property type="entry name" value="NAD-binding domain of HMG-CoA reductase"/>
    <property type="match status" value="1"/>
</dbReference>
<dbReference type="SUPFAM" id="SSF56542">
    <property type="entry name" value="Substrate-binding domain of HMG-CoA reductase"/>
    <property type="match status" value="1"/>
</dbReference>
<evidence type="ECO:0000256" key="3">
    <source>
        <dbReference type="ARBA" id="ARBA00023002"/>
    </source>
</evidence>
<dbReference type="InterPro" id="IPR002202">
    <property type="entry name" value="HMG_CoA_Rdtase"/>
</dbReference>
<dbReference type="InterPro" id="IPR004554">
    <property type="entry name" value="HMG_CoA_Rdtase_eu_arc"/>
</dbReference>
<dbReference type="NCBIfam" id="TIGR00533">
    <property type="entry name" value="HMG_CoA_R_NADP"/>
    <property type="match status" value="1"/>
</dbReference>
<dbReference type="EC" id="1.1.1.34" evidence="5"/>
<dbReference type="Gene3D" id="3.90.770.10">
    <property type="entry name" value="3-hydroxy-3-methylglutaryl-coenzyme A Reductase, Chain A, domain 2"/>
    <property type="match status" value="1"/>
</dbReference>
<dbReference type="GO" id="GO:0008299">
    <property type="term" value="P:isoprenoid biosynthetic process"/>
    <property type="evidence" value="ECO:0007669"/>
    <property type="project" value="InterPro"/>
</dbReference>
<dbReference type="KEGG" id="flt:Sv326_1148"/>
<dbReference type="PROSITE" id="PS00066">
    <property type="entry name" value="HMG_COA_REDUCTASE_1"/>
    <property type="match status" value="1"/>
</dbReference>
<evidence type="ECO:0000256" key="4">
    <source>
        <dbReference type="ARBA" id="ARBA00049903"/>
    </source>
</evidence>
<gene>
    <name evidence="6" type="ORF">Sv326_1148</name>
</gene>
<protein>
    <recommendedName>
        <fullName evidence="5">3-hydroxy-3-methylglutaryl coenzyme A reductase</fullName>
        <shortName evidence="5">HMG-CoA reductase</shortName>
        <ecNumber evidence="5">1.1.1.34</ecNumber>
    </recommendedName>
</protein>
<dbReference type="FunFam" id="3.30.70.420:FF:000001">
    <property type="entry name" value="3-hydroxy-3-methylglutaryl coenzyme A reductase"/>
    <property type="match status" value="1"/>
</dbReference>
<comment type="catalytic activity">
    <reaction evidence="4 5">
        <text>(R)-mevalonate + 2 NADP(+) + CoA = (3S)-3-hydroxy-3-methylglutaryl-CoA + 2 NADPH + 2 H(+)</text>
        <dbReference type="Rhea" id="RHEA:15989"/>
        <dbReference type="ChEBI" id="CHEBI:15378"/>
        <dbReference type="ChEBI" id="CHEBI:36464"/>
        <dbReference type="ChEBI" id="CHEBI:43074"/>
        <dbReference type="ChEBI" id="CHEBI:57287"/>
        <dbReference type="ChEBI" id="CHEBI:57783"/>
        <dbReference type="ChEBI" id="CHEBI:58349"/>
        <dbReference type="EC" id="1.1.1.34"/>
    </reaction>
</comment>
<dbReference type="InterPro" id="IPR009029">
    <property type="entry name" value="HMG_CoA_Rdtase_sub-bd_dom_sf"/>
</dbReference>
<reference evidence="7" key="1">
    <citation type="submission" date="2020-07" db="EMBL/GenBank/DDBJ databases">
        <title>Metabolic diversity and evolutionary history of the archaeal phylum ###Micrarchaeota### uncovered from a freshwater lake metagenome.</title>
        <authorList>
            <person name="Kadnikov V.V."/>
            <person name="Savvichev A.S."/>
            <person name="Mardanov A.V."/>
            <person name="Beletsky A.V."/>
            <person name="Chupakov A.V."/>
            <person name="Kokryatskaya N.M."/>
            <person name="Pimenov N.V."/>
            <person name="Ravin N.V."/>
        </authorList>
    </citation>
    <scope>NUCLEOTIDE SEQUENCE [LARGE SCALE GENOMIC DNA]</scope>
</reference>
<sequence>MNELVKKLVAGKIGFHDVQKFTTAAEAVEVRRAALEQLTKTKLEHTGKYTIDLGIATNRNIDNPIGVAQIPVGIAGPLKINGEYAKGSFYVPLATTEGALVASVSRGIRAITTSGGCDVRILQEGMTRAPLFKVKSLSEATKLRDWVNTNFYKLKELMEQDRFLKLKMVQPFIVGRHVFLRFVCDTGDAMGMNMITIGLERVVEFVEKENKGARCIALSGNMCTDKKPSAANFILGRGRSVSADVVIPKAVVAKVLKTTPKQIVETNYGKNFIGSARAGTLGGFNAHVANPIAALYIACGQDPAQIMNSAMAITSAEEEKDGVYFSILMPSIESGALGGGTNLPTQKEALQVMGCYGPGNPPGSNARKFAEIACATALAGEVSLISALAAGHLARAHDRLGRGKG</sequence>
<dbReference type="GO" id="GO:0004420">
    <property type="term" value="F:hydroxymethylglutaryl-CoA reductase (NADPH) activity"/>
    <property type="evidence" value="ECO:0007669"/>
    <property type="project" value="UniProtKB-EC"/>
</dbReference>
<dbReference type="Pfam" id="PF00368">
    <property type="entry name" value="HMG-CoA_red"/>
    <property type="match status" value="1"/>
</dbReference>
<dbReference type="InterPro" id="IPR023076">
    <property type="entry name" value="HMG_CoA_Rdtase_CS"/>
</dbReference>
<dbReference type="UniPathway" id="UPA00058">
    <property type="reaction ID" value="UER00103"/>
</dbReference>
<dbReference type="CDD" id="cd00643">
    <property type="entry name" value="HMG-CoA_reductase_classI"/>
    <property type="match status" value="1"/>
</dbReference>
<dbReference type="PRINTS" id="PR00071">
    <property type="entry name" value="HMGCOARDTASE"/>
</dbReference>
<dbReference type="InterPro" id="IPR023074">
    <property type="entry name" value="HMG_CoA_Rdtase_cat_sf"/>
</dbReference>
<dbReference type="Proteomes" id="UP000510821">
    <property type="component" value="Chromosome"/>
</dbReference>
<dbReference type="PROSITE" id="PS50065">
    <property type="entry name" value="HMG_COA_REDUCTASE_4"/>
    <property type="match status" value="1"/>
</dbReference>
<dbReference type="GO" id="GO:0015936">
    <property type="term" value="P:coenzyme A metabolic process"/>
    <property type="evidence" value="ECO:0007669"/>
    <property type="project" value="InterPro"/>
</dbReference>
<dbReference type="GO" id="GO:0016126">
    <property type="term" value="P:sterol biosynthetic process"/>
    <property type="evidence" value="ECO:0007669"/>
    <property type="project" value="TreeGrafter"/>
</dbReference>
<comment type="similarity">
    <text evidence="1 5">Belongs to the HMG-CoA reductase family.</text>
</comment>
<comment type="pathway">
    <text evidence="5">Metabolic intermediate biosynthesis; (R)-mevalonate biosynthesis; (R)-mevalonate from acetyl-CoA: step 3/3.</text>
</comment>
<dbReference type="Gene3D" id="3.30.70.420">
    <property type="entry name" value="Hydroxymethylglutaryl-CoA reductase, class I/II, NAD/NADP-binding domain"/>
    <property type="match status" value="1"/>
</dbReference>
<dbReference type="InterPro" id="IPR009023">
    <property type="entry name" value="HMG_CoA_Rdtase_NAD(P)-bd_sf"/>
</dbReference>
<organism evidence="6 7">
    <name type="scientific">Fermentimicrarchaeum limneticum</name>
    <dbReference type="NCBI Taxonomy" id="2795018"/>
    <lineage>
        <taxon>Archaea</taxon>
        <taxon>Candidatus Micrarchaeota</taxon>
        <taxon>Candidatus Fermentimicrarchaeales</taxon>
        <taxon>Candidatus Fermentimicrarchaeaceae</taxon>
        <taxon>Candidatus Fermentimicrarchaeum</taxon>
    </lineage>
</organism>
<dbReference type="AlphaFoldDB" id="A0A7D6BR14"/>
<accession>A0A7D6BR14</accession>
<keyword evidence="2 5" id="KW-0521">NADP</keyword>
<name>A0A7D6BR14_FERL1</name>
<evidence type="ECO:0000256" key="2">
    <source>
        <dbReference type="ARBA" id="ARBA00022857"/>
    </source>
</evidence>
<keyword evidence="3 5" id="KW-0560">Oxidoreductase</keyword>
<dbReference type="PANTHER" id="PTHR10572:SF24">
    <property type="entry name" value="3-HYDROXY-3-METHYLGLUTARYL-COENZYME A REDUCTASE"/>
    <property type="match status" value="1"/>
</dbReference>
<evidence type="ECO:0000256" key="1">
    <source>
        <dbReference type="ARBA" id="ARBA00007661"/>
    </source>
</evidence>
<evidence type="ECO:0000313" key="7">
    <source>
        <dbReference type="Proteomes" id="UP000510821"/>
    </source>
</evidence>
<dbReference type="EMBL" id="CP058998">
    <property type="protein sequence ID" value="QLJ53323.1"/>
    <property type="molecule type" value="Genomic_DNA"/>
</dbReference>
<evidence type="ECO:0000256" key="5">
    <source>
        <dbReference type="RuleBase" id="RU361219"/>
    </source>
</evidence>